<keyword evidence="1" id="KW-0732">Signal</keyword>
<organism evidence="3 4">
    <name type="scientific">Puniceicoccus vermicola</name>
    <dbReference type="NCBI Taxonomy" id="388746"/>
    <lineage>
        <taxon>Bacteria</taxon>
        <taxon>Pseudomonadati</taxon>
        <taxon>Verrucomicrobiota</taxon>
        <taxon>Opitutia</taxon>
        <taxon>Puniceicoccales</taxon>
        <taxon>Puniceicoccaceae</taxon>
        <taxon>Puniceicoccus</taxon>
    </lineage>
</organism>
<feature type="signal peptide" evidence="1">
    <location>
        <begin position="1"/>
        <end position="20"/>
    </location>
</feature>
<sequence>MYKLPLSLILSLLAVYVATATPLEIDTAKSSLSADCHATFHDFSTLLENFDCEIDVDPQTLAITAAHCTFRVDSLDSEEAKRDKKMKTWIDSESYPLAEFTLTGINAGEKPNEQIATGDFTLHGESHPIEVPFTVTRSGERIVIEGSSEFDYREWGLKKIRMFLLTVDPEVKPHFHLEGTLKKS</sequence>
<feature type="chain" id="PRO_5031278959" evidence="1">
    <location>
        <begin position="21"/>
        <end position="184"/>
    </location>
</feature>
<dbReference type="SMART" id="SM00867">
    <property type="entry name" value="YceI"/>
    <property type="match status" value="1"/>
</dbReference>
<dbReference type="Pfam" id="PF04264">
    <property type="entry name" value="YceI"/>
    <property type="match status" value="1"/>
</dbReference>
<dbReference type="PANTHER" id="PTHR34406">
    <property type="entry name" value="PROTEIN YCEI"/>
    <property type="match status" value="1"/>
</dbReference>
<comment type="caution">
    <text evidence="3">The sequence shown here is derived from an EMBL/GenBank/DDBJ whole genome shotgun (WGS) entry which is preliminary data.</text>
</comment>
<dbReference type="Proteomes" id="UP000525652">
    <property type="component" value="Unassembled WGS sequence"/>
</dbReference>
<proteinExistence type="predicted"/>
<evidence type="ECO:0000256" key="1">
    <source>
        <dbReference type="SAM" id="SignalP"/>
    </source>
</evidence>
<keyword evidence="4" id="KW-1185">Reference proteome</keyword>
<gene>
    <name evidence="3" type="ORF">H5P30_19470</name>
</gene>
<evidence type="ECO:0000259" key="2">
    <source>
        <dbReference type="SMART" id="SM00867"/>
    </source>
</evidence>
<reference evidence="3 4" key="1">
    <citation type="submission" date="2020-07" db="EMBL/GenBank/DDBJ databases">
        <authorList>
            <person name="Feng X."/>
        </authorList>
    </citation>
    <scope>NUCLEOTIDE SEQUENCE [LARGE SCALE GENOMIC DNA]</scope>
    <source>
        <strain evidence="3 4">JCM14086</strain>
    </source>
</reference>
<dbReference type="SUPFAM" id="SSF101874">
    <property type="entry name" value="YceI-like"/>
    <property type="match status" value="1"/>
</dbReference>
<accession>A0A7X1E6B8</accession>
<dbReference type="AlphaFoldDB" id="A0A7X1E6B8"/>
<name>A0A7X1E6B8_9BACT</name>
<dbReference type="EMBL" id="JACHVA010000137">
    <property type="protein sequence ID" value="MBC2603966.1"/>
    <property type="molecule type" value="Genomic_DNA"/>
</dbReference>
<dbReference type="InterPro" id="IPR007372">
    <property type="entry name" value="Lipid/polyisoprenoid-bd_YceI"/>
</dbReference>
<protein>
    <submittedName>
        <fullName evidence="3">YceI family protein</fullName>
    </submittedName>
</protein>
<dbReference type="InterPro" id="IPR036761">
    <property type="entry name" value="TTHA0802/YceI-like_sf"/>
</dbReference>
<dbReference type="PANTHER" id="PTHR34406:SF1">
    <property type="entry name" value="PROTEIN YCEI"/>
    <property type="match status" value="1"/>
</dbReference>
<evidence type="ECO:0000313" key="4">
    <source>
        <dbReference type="Proteomes" id="UP000525652"/>
    </source>
</evidence>
<dbReference type="Gene3D" id="2.40.128.110">
    <property type="entry name" value="Lipid/polyisoprenoid-binding, YceI-like"/>
    <property type="match status" value="1"/>
</dbReference>
<evidence type="ECO:0000313" key="3">
    <source>
        <dbReference type="EMBL" id="MBC2603966.1"/>
    </source>
</evidence>
<feature type="domain" description="Lipid/polyisoprenoid-binding YceI-like" evidence="2">
    <location>
        <begin position="22"/>
        <end position="180"/>
    </location>
</feature>
<dbReference type="RefSeq" id="WP_185694586.1">
    <property type="nucleotide sequence ID" value="NZ_JACHVA010000137.1"/>
</dbReference>